<keyword evidence="1" id="KW-0496">Mitochondrion</keyword>
<sequence length="130" mass="15495">MFGPFRGTQFLQGGLLWKVPWRMSGPQKFRQRQRLKAVDDVVKNLTLGLHVQRCQEKGLQFEQALEERKYKPRSAIMRLLNKASFFPKEYQMSAKDKYTVFDKKSRGYRKGIHKVPKWTKISARRNPQFF</sequence>
<dbReference type="PANTHER" id="PTHR28271:SF1">
    <property type="entry name" value="LARGE RIBOSOMAL SUBUNIT PROTEIN ML60"/>
    <property type="match status" value="1"/>
</dbReference>
<dbReference type="PANTHER" id="PTHR28271">
    <property type="entry name" value="54S RIBOSOMAL PROTEIN L31, MITOCHONDRIAL"/>
    <property type="match status" value="1"/>
</dbReference>
<name>A0A0W0E2K1_CANGB</name>
<gene>
    <name evidence="2" type="ORF">AO440_000695</name>
</gene>
<accession>A0A0W0E2K1</accession>
<evidence type="ECO:0000313" key="2">
    <source>
        <dbReference type="EMBL" id="KTB01262.1"/>
    </source>
</evidence>
<reference evidence="2 3" key="1">
    <citation type="submission" date="2015-10" db="EMBL/GenBank/DDBJ databases">
        <title>Draft genomes sequences of Candida glabrata isolates 1A, 1B, 2A, 2B, 3A and 3B.</title>
        <authorList>
            <person name="Haavelsrud O.E."/>
            <person name="Gaustad P."/>
        </authorList>
    </citation>
    <scope>NUCLEOTIDE SEQUENCE [LARGE SCALE GENOMIC DNA]</scope>
    <source>
        <strain evidence="2">910700640</strain>
    </source>
</reference>
<dbReference type="Pfam" id="PF09784">
    <property type="entry name" value="L31"/>
    <property type="match status" value="1"/>
</dbReference>
<evidence type="ECO:0000313" key="3">
    <source>
        <dbReference type="Proteomes" id="UP000054886"/>
    </source>
</evidence>
<dbReference type="GO" id="GO:0003735">
    <property type="term" value="F:structural constituent of ribosome"/>
    <property type="evidence" value="ECO:0007669"/>
    <property type="project" value="UniProtKB-UniRule"/>
</dbReference>
<dbReference type="GO" id="GO:0032543">
    <property type="term" value="P:mitochondrial translation"/>
    <property type="evidence" value="ECO:0007669"/>
    <property type="project" value="UniProtKB-UniRule"/>
</dbReference>
<dbReference type="PhylomeDB" id="A0A0W0E2K1"/>
<comment type="subunit">
    <text evidence="1">Component of the mitochondrial large ribosomal subunit.</text>
</comment>
<dbReference type="VEuPathDB" id="FungiDB:GVI51_D01947"/>
<dbReference type="AlphaFoldDB" id="A0A0W0E2K1"/>
<comment type="caution">
    <text evidence="2">The sequence shown here is derived from an EMBL/GenBank/DDBJ whole genome shotgun (WGS) entry which is preliminary data.</text>
</comment>
<comment type="subcellular location">
    <subcellularLocation>
        <location evidence="1">Mitochondrion</location>
    </subcellularLocation>
</comment>
<dbReference type="PIRSF" id="PIRSF002216">
    <property type="entry name" value="MRPL31_prd"/>
    <property type="match status" value="1"/>
</dbReference>
<dbReference type="VEuPathDB" id="FungiDB:CAGL0D02024g"/>
<dbReference type="GO" id="GO:0005762">
    <property type="term" value="C:mitochondrial large ribosomal subunit"/>
    <property type="evidence" value="ECO:0007669"/>
    <property type="project" value="UniProtKB-UniRule"/>
</dbReference>
<organism evidence="2 3">
    <name type="scientific">Candida glabrata</name>
    <name type="common">Yeast</name>
    <name type="synonym">Torulopsis glabrata</name>
    <dbReference type="NCBI Taxonomy" id="5478"/>
    <lineage>
        <taxon>Eukaryota</taxon>
        <taxon>Fungi</taxon>
        <taxon>Dikarya</taxon>
        <taxon>Ascomycota</taxon>
        <taxon>Saccharomycotina</taxon>
        <taxon>Saccharomycetes</taxon>
        <taxon>Saccharomycetales</taxon>
        <taxon>Saccharomycetaceae</taxon>
        <taxon>Nakaseomyces</taxon>
    </lineage>
</organism>
<dbReference type="Proteomes" id="UP000054886">
    <property type="component" value="Unassembled WGS sequence"/>
</dbReference>
<dbReference type="EMBL" id="LLZZ01000131">
    <property type="protein sequence ID" value="KTB01262.1"/>
    <property type="molecule type" value="Genomic_DNA"/>
</dbReference>
<dbReference type="VEuPathDB" id="FungiDB:GW608_D02167"/>
<proteinExistence type="predicted"/>
<dbReference type="InterPro" id="IPR016340">
    <property type="entry name" value="Ribosomal_mL60"/>
</dbReference>
<evidence type="ECO:0000256" key="1">
    <source>
        <dbReference type="PIRNR" id="PIRNR002216"/>
    </source>
</evidence>
<dbReference type="OMA" id="KYTVFDR"/>
<keyword evidence="1 2" id="KW-0689">Ribosomal protein</keyword>
<protein>
    <recommendedName>
        <fullName evidence="1">Large ribosomal subunit protein mL60</fullName>
    </recommendedName>
</protein>
<dbReference type="OrthoDB" id="2332379at2759"/>
<keyword evidence="1" id="KW-0687">Ribonucleoprotein</keyword>
<dbReference type="VEuPathDB" id="FungiDB:B1J91_D02024g"/>
<dbReference type="VEuPathDB" id="FungiDB:GWK60_D02167"/>